<dbReference type="EMBL" id="JAVFJF020000014">
    <property type="protein sequence ID" value="MEJ8674791.1"/>
    <property type="molecule type" value="Genomic_DNA"/>
</dbReference>
<evidence type="ECO:0000313" key="1">
    <source>
        <dbReference type="EMBL" id="MEJ8674791.1"/>
    </source>
</evidence>
<accession>A0ABU8V0Y9</accession>
<keyword evidence="2" id="KW-1185">Reference proteome</keyword>
<comment type="caution">
    <text evidence="1">The sequence shown here is derived from an EMBL/GenBank/DDBJ whole genome shotgun (WGS) entry which is preliminary data.</text>
</comment>
<gene>
    <name evidence="1" type="ORF">QCL97_008645</name>
</gene>
<sequence length="77" mass="8766">ASVQSEPGSNSSVQSHSNFLARKFKEITGISYLLQCKFLAFAKHLHLSVIRSVKERCLRCDRCRNLFRSACFVRCVS</sequence>
<dbReference type="RefSeq" id="WP_340224405.1">
    <property type="nucleotide sequence ID" value="NZ_JAVFJF020000014.1"/>
</dbReference>
<protein>
    <submittedName>
        <fullName evidence="1">Uncharacterized protein</fullName>
    </submittedName>
</protein>
<feature type="non-terminal residue" evidence="1">
    <location>
        <position position="1"/>
    </location>
</feature>
<name>A0ABU8V0Y9_9NEIS</name>
<dbReference type="Proteomes" id="UP001224516">
    <property type="component" value="Unassembled WGS sequence"/>
</dbReference>
<evidence type="ECO:0000313" key="2">
    <source>
        <dbReference type="Proteomes" id="UP001224516"/>
    </source>
</evidence>
<organism evidence="1 2">
    <name type="scientific">Chromobacterium amazonense</name>
    <dbReference type="NCBI Taxonomy" id="1382803"/>
    <lineage>
        <taxon>Bacteria</taxon>
        <taxon>Pseudomonadati</taxon>
        <taxon>Pseudomonadota</taxon>
        <taxon>Betaproteobacteria</taxon>
        <taxon>Neisseriales</taxon>
        <taxon>Chromobacteriaceae</taxon>
        <taxon>Chromobacterium</taxon>
    </lineage>
</organism>
<reference evidence="1 2" key="1">
    <citation type="submission" date="2023-12" db="EMBL/GenBank/DDBJ databases">
        <title>Evaluation and characterization of a potential secondary metabolite violacein from indigenous Chromobacterium amazonense SAM215.</title>
        <authorList>
            <person name="Tarafdar M.R."/>
            <person name="Abedin S.M."/>
            <person name="Atiqua A."/>
            <person name="Saha A."/>
            <person name="Khan S.N."/>
        </authorList>
    </citation>
    <scope>NUCLEOTIDE SEQUENCE [LARGE SCALE GENOMIC DNA]</scope>
    <source>
        <strain evidence="1 2">SAM215</strain>
    </source>
</reference>
<proteinExistence type="predicted"/>